<keyword evidence="5 12" id="KW-0812">Transmembrane</keyword>
<dbReference type="PIRSF" id="PIRSF005091">
    <property type="entry name" value="Mmb_sulf_HI1246"/>
    <property type="match status" value="1"/>
</dbReference>
<keyword evidence="10" id="KW-0479">Metal-binding</keyword>
<dbReference type="CDD" id="cd16015">
    <property type="entry name" value="LTA_synthase"/>
    <property type="match status" value="1"/>
</dbReference>
<dbReference type="InterPro" id="IPR050448">
    <property type="entry name" value="OpgB/LTA_synthase_biosynth"/>
</dbReference>
<feature type="binding site" evidence="11">
    <location>
        <position position="278"/>
    </location>
    <ligand>
        <name>Mn(2+)</name>
        <dbReference type="ChEBI" id="CHEBI:29035"/>
    </ligand>
</feature>
<dbReference type="InterPro" id="IPR017850">
    <property type="entry name" value="Alkaline_phosphatase_core_sf"/>
</dbReference>
<feature type="transmembrane region" description="Helical" evidence="12">
    <location>
        <begin position="64"/>
        <end position="85"/>
    </location>
</feature>
<feature type="transmembrane region" description="Helical" evidence="12">
    <location>
        <begin position="92"/>
        <end position="113"/>
    </location>
</feature>
<dbReference type="Gene3D" id="3.30.1120.170">
    <property type="match status" value="1"/>
</dbReference>
<dbReference type="SUPFAM" id="SSF53649">
    <property type="entry name" value="Alkaline phosphatase-like"/>
    <property type="match status" value="1"/>
</dbReference>
<dbReference type="Proteomes" id="UP000019241">
    <property type="component" value="Unassembled WGS sequence"/>
</dbReference>
<dbReference type="PATRIC" id="fig|1265822.4.peg.2447"/>
<dbReference type="GO" id="GO:0046872">
    <property type="term" value="F:metal ion binding"/>
    <property type="evidence" value="ECO:0007669"/>
    <property type="project" value="UniProtKB-KW"/>
</dbReference>
<evidence type="ECO:0000313" key="15">
    <source>
        <dbReference type="Proteomes" id="UP000019241"/>
    </source>
</evidence>
<dbReference type="GO" id="GO:0005886">
    <property type="term" value="C:plasma membrane"/>
    <property type="evidence" value="ECO:0007669"/>
    <property type="project" value="UniProtKB-SubCell"/>
</dbReference>
<feature type="binding site" evidence="11">
    <location>
        <position position="499"/>
    </location>
    <ligand>
        <name>Mn(2+)</name>
        <dbReference type="ChEBI" id="CHEBI:29035"/>
    </ligand>
</feature>
<evidence type="ECO:0000256" key="12">
    <source>
        <dbReference type="SAM" id="Phobius"/>
    </source>
</evidence>
<dbReference type="EMBL" id="AODM01000040">
    <property type="protein sequence ID" value="EUJ52995.1"/>
    <property type="molecule type" value="Genomic_DNA"/>
</dbReference>
<evidence type="ECO:0000256" key="1">
    <source>
        <dbReference type="ARBA" id="ARBA00004651"/>
    </source>
</evidence>
<evidence type="ECO:0000256" key="4">
    <source>
        <dbReference type="ARBA" id="ARBA00022475"/>
    </source>
</evidence>
<name>W7DX67_9LIST</name>
<feature type="binding site" evidence="11">
    <location>
        <position position="498"/>
    </location>
    <ligand>
        <name>Mn(2+)</name>
        <dbReference type="ChEBI" id="CHEBI:29035"/>
    </ligand>
</feature>
<comment type="pathway">
    <text evidence="2">Cell wall biogenesis; lipoteichoic acid biosynthesis.</text>
</comment>
<gene>
    <name evidence="14" type="ORF">MCOL2_12057</name>
</gene>
<comment type="similarity">
    <text evidence="3 8">Belongs to the LTA synthase family.</text>
</comment>
<dbReference type="InterPro" id="IPR000917">
    <property type="entry name" value="Sulfatase_N"/>
</dbReference>
<proteinExistence type="inferred from homology"/>
<accession>W7DX67</accession>
<evidence type="ECO:0000256" key="2">
    <source>
        <dbReference type="ARBA" id="ARBA00004936"/>
    </source>
</evidence>
<evidence type="ECO:0000256" key="5">
    <source>
        <dbReference type="ARBA" id="ARBA00022692"/>
    </source>
</evidence>
<evidence type="ECO:0000259" key="13">
    <source>
        <dbReference type="Pfam" id="PF00884"/>
    </source>
</evidence>
<feature type="transmembrane region" description="Helical" evidence="12">
    <location>
        <begin position="148"/>
        <end position="165"/>
    </location>
</feature>
<comment type="subcellular location">
    <subcellularLocation>
        <location evidence="1">Cell membrane</location>
        <topology evidence="1">Multi-pass membrane protein</topology>
    </subcellularLocation>
</comment>
<feature type="domain" description="Sulfatase N-terminal" evidence="13">
    <location>
        <begin position="270"/>
        <end position="563"/>
    </location>
</feature>
<feature type="active site" evidence="9">
    <location>
        <position position="322"/>
    </location>
</feature>
<evidence type="ECO:0000256" key="8">
    <source>
        <dbReference type="PIRNR" id="PIRNR005091"/>
    </source>
</evidence>
<feature type="binding site" evidence="10">
    <location>
        <position position="439"/>
    </location>
    <ligand>
        <name>substrate</name>
    </ligand>
</feature>
<feature type="transmembrane region" description="Helical" evidence="12">
    <location>
        <begin position="34"/>
        <end position="52"/>
    </location>
</feature>
<protein>
    <submittedName>
        <fullName evidence="14">Glycerol phosphate lipoteichoic acid synthase</fullName>
    </submittedName>
</protein>
<evidence type="ECO:0000256" key="7">
    <source>
        <dbReference type="ARBA" id="ARBA00023136"/>
    </source>
</evidence>
<organism evidence="14 15">
    <name type="scientific">Listeria fleischmannii FSL S10-1203</name>
    <dbReference type="NCBI Taxonomy" id="1265822"/>
    <lineage>
        <taxon>Bacteria</taxon>
        <taxon>Bacillati</taxon>
        <taxon>Bacillota</taxon>
        <taxon>Bacilli</taxon>
        <taxon>Bacillales</taxon>
        <taxon>Listeriaceae</taxon>
        <taxon>Listeria</taxon>
    </lineage>
</organism>
<keyword evidence="4 8" id="KW-1003">Cell membrane</keyword>
<evidence type="ECO:0000256" key="9">
    <source>
        <dbReference type="PIRSR" id="PIRSR005091-1"/>
    </source>
</evidence>
<evidence type="ECO:0000256" key="11">
    <source>
        <dbReference type="PIRSR" id="PIRSR005091-3"/>
    </source>
</evidence>
<dbReference type="AlphaFoldDB" id="W7DX67"/>
<keyword evidence="10" id="KW-0464">Manganese</keyword>
<keyword evidence="6 12" id="KW-1133">Transmembrane helix</keyword>
<dbReference type="InterPro" id="IPR012160">
    <property type="entry name" value="LtaS-like"/>
</dbReference>
<reference evidence="14 15" key="1">
    <citation type="submission" date="2012-12" db="EMBL/GenBank/DDBJ databases">
        <title>Novel taxa of Listeriaceae from agricultural environments in the United States.</title>
        <authorList>
            <person name="den Bakker H.C."/>
            <person name="Allred A."/>
            <person name="Warchocki S."/>
            <person name="Wright E.M."/>
            <person name="Burrell A."/>
            <person name="Nightingale K.K."/>
            <person name="Kephart D."/>
            <person name="Wiedmann M."/>
        </authorList>
    </citation>
    <scope>NUCLEOTIDE SEQUENCE [LARGE SCALE GENOMIC DNA]</scope>
    <source>
        <strain evidence="14 15">FSL S10-1203</strain>
    </source>
</reference>
<keyword evidence="7 8" id="KW-0472">Membrane</keyword>
<evidence type="ECO:0000256" key="6">
    <source>
        <dbReference type="ARBA" id="ARBA00022989"/>
    </source>
</evidence>
<evidence type="ECO:0000313" key="14">
    <source>
        <dbReference type="EMBL" id="EUJ52995.1"/>
    </source>
</evidence>
<evidence type="ECO:0000256" key="3">
    <source>
        <dbReference type="ARBA" id="ARBA00009983"/>
    </source>
</evidence>
<evidence type="ECO:0000256" key="10">
    <source>
        <dbReference type="PIRSR" id="PIRSR005091-2"/>
    </source>
</evidence>
<feature type="transmembrane region" description="Helical" evidence="12">
    <location>
        <begin position="177"/>
        <end position="196"/>
    </location>
</feature>
<dbReference type="Pfam" id="PF00884">
    <property type="entry name" value="Sulfatase"/>
    <property type="match status" value="1"/>
</dbReference>
<dbReference type="PANTHER" id="PTHR47371">
    <property type="entry name" value="LIPOTEICHOIC ACID SYNTHASE"/>
    <property type="match status" value="1"/>
</dbReference>
<dbReference type="Gene3D" id="3.40.720.10">
    <property type="entry name" value="Alkaline Phosphatase, subunit A"/>
    <property type="match status" value="1"/>
</dbReference>
<comment type="caution">
    <text evidence="14">The sequence shown here is derived from an EMBL/GenBank/DDBJ whole genome shotgun (WGS) entry which is preliminary data.</text>
</comment>
<sequence length="673" mass="77135">MGNRFTDKIKRDSINITQIFYEEMKMKKLFSNQLLLLTVFAFWLKTELVYFMEFNLGVEGAFQIFLLLINPIATALIIFSLIFLIPNRKLRTLVTIVVYFALSMLLYANVLYYREFSDFLSVNLMTNVGNVSEGLNGSTFALLKWHDILYWVDFAVVIFALLKFGKTYEKKRRPFKFQLLPVILGVGMLLLNISLAEIDRPQLLTRTFDQRYLVKYLGVNTFTAYDGLKLVKTQQKRVQADSSDTAEAENFVNANRTATDNEYFGIAKKRNVVYLHLESIQQFLINYKLDGEEVTPFLNELYNSENSFSFSNFYHQTGQGKSSDAENLIENSLFGLPQGSAFSTYGGTNAFQAGPAILKNEQGYTSAAFHGNIGSFWNRNNAYKRFGYDYFFDSSYYDVSKENSTDYGLKDKPFFEQSMRMLKQLPQPFQTKFITVSNHFPYPVFKEDVTFANPGTKDETINNYFSTAHYADAAIKDFFDALKKEGLYENTIFVLYGDHYGISKSRLKNLAPLLGKEELTAFDKAQLQRVPFIIHAPGIKGKEIATQAGQIDVQPTIQHLLGVDGSKYLQLGNSLLSDKPKDTVVFRNGDVITSEFAQLGSKVYRTKTGELVEELSPEEEERVTERKHYAETALRISDDIMQRDLLRFYEPSEDFKLPTVSKIDYKLLNSDIK</sequence>
<dbReference type="PANTHER" id="PTHR47371:SF3">
    <property type="entry name" value="PHOSPHOGLYCEROL TRANSFERASE I"/>
    <property type="match status" value="1"/>
</dbReference>